<keyword evidence="9" id="KW-0862">Zinc</keyword>
<dbReference type="InterPro" id="IPR048024">
    <property type="entry name" value="Fxna-like_M28_dom"/>
</dbReference>
<dbReference type="GO" id="GO:0046872">
    <property type="term" value="F:metal ion binding"/>
    <property type="evidence" value="ECO:0007669"/>
    <property type="project" value="UniProtKB-KW"/>
</dbReference>
<dbReference type="Proteomes" id="UP000826195">
    <property type="component" value="Unassembled WGS sequence"/>
</dbReference>
<dbReference type="GO" id="GO:0008235">
    <property type="term" value="F:metalloexopeptidase activity"/>
    <property type="evidence" value="ECO:0007669"/>
    <property type="project" value="InterPro"/>
</dbReference>
<evidence type="ECO:0000256" key="2">
    <source>
        <dbReference type="ARBA" id="ARBA00004477"/>
    </source>
</evidence>
<evidence type="ECO:0000259" key="17">
    <source>
        <dbReference type="Pfam" id="PF04389"/>
    </source>
</evidence>
<dbReference type="PANTHER" id="PTHR12147:SF22">
    <property type="entry name" value="ENDOPLASMIC RETICULUM METALLOPEPTIDASE 1"/>
    <property type="match status" value="1"/>
</dbReference>
<evidence type="ECO:0000256" key="9">
    <source>
        <dbReference type="ARBA" id="ARBA00022833"/>
    </source>
</evidence>
<feature type="transmembrane region" description="Helical" evidence="16">
    <location>
        <begin position="554"/>
        <end position="581"/>
    </location>
</feature>
<dbReference type="Pfam" id="PF22248">
    <property type="entry name" value="ERMP1_C"/>
    <property type="match status" value="1"/>
</dbReference>
<evidence type="ECO:0000256" key="11">
    <source>
        <dbReference type="ARBA" id="ARBA00023049"/>
    </source>
</evidence>
<evidence type="ECO:0000256" key="12">
    <source>
        <dbReference type="ARBA" id="ARBA00023136"/>
    </source>
</evidence>
<feature type="transmembrane region" description="Helical" evidence="16">
    <location>
        <begin position="601"/>
        <end position="619"/>
    </location>
</feature>
<evidence type="ECO:0000313" key="21">
    <source>
        <dbReference type="Proteomes" id="UP000826195"/>
    </source>
</evidence>
<dbReference type="Pfam" id="PF22249">
    <property type="entry name" value="ERMP1-TM"/>
    <property type="match status" value="1"/>
</dbReference>
<feature type="domain" description="Endoplasmic reticulum metallopeptidase 1-like C-terminal" evidence="18">
    <location>
        <begin position="656"/>
        <end position="880"/>
    </location>
</feature>
<evidence type="ECO:0000256" key="15">
    <source>
        <dbReference type="SAM" id="MobiDB-lite"/>
    </source>
</evidence>
<feature type="transmembrane region" description="Helical" evidence="16">
    <location>
        <begin position="420"/>
        <end position="450"/>
    </location>
</feature>
<reference evidence="20 21" key="1">
    <citation type="journal article" date="2021" name="J. Hered.">
        <title>A chromosome-level genome assembly of the parasitoid wasp, Cotesia glomerata (Hymenoptera: Braconidae).</title>
        <authorList>
            <person name="Pinto B.J."/>
            <person name="Weis J.J."/>
            <person name="Gamble T."/>
            <person name="Ode P.J."/>
            <person name="Paul R."/>
            <person name="Zaspel J.M."/>
        </authorList>
    </citation>
    <scope>NUCLEOTIDE SEQUENCE [LARGE SCALE GENOMIC DNA]</scope>
    <source>
        <strain evidence="20">CgM1</strain>
    </source>
</reference>
<feature type="domain" description="Endoplasmic reticulum metallopeptidase 1/1-A TM" evidence="19">
    <location>
        <begin position="420"/>
        <end position="637"/>
    </location>
</feature>
<comment type="subcellular location">
    <subcellularLocation>
        <location evidence="2">Endoplasmic reticulum membrane</location>
        <topology evidence="2">Multi-pass membrane protein</topology>
    </subcellularLocation>
</comment>
<feature type="region of interest" description="Disordered" evidence="15">
    <location>
        <begin position="1"/>
        <end position="35"/>
    </location>
</feature>
<evidence type="ECO:0000259" key="18">
    <source>
        <dbReference type="Pfam" id="PF22248"/>
    </source>
</evidence>
<evidence type="ECO:0000256" key="1">
    <source>
        <dbReference type="ARBA" id="ARBA00001947"/>
    </source>
</evidence>
<keyword evidence="11" id="KW-0482">Metalloprotease</keyword>
<evidence type="ECO:0000256" key="13">
    <source>
        <dbReference type="ARBA" id="ARBA00023180"/>
    </source>
</evidence>
<dbReference type="Pfam" id="PF04389">
    <property type="entry name" value="Peptidase_M28"/>
    <property type="match status" value="1"/>
</dbReference>
<keyword evidence="7" id="KW-0378">Hydrolase</keyword>
<comment type="similarity">
    <text evidence="3">Belongs to the peptidase M28 family.</text>
</comment>
<dbReference type="AlphaFoldDB" id="A0AAV7IJU0"/>
<feature type="transmembrane region" description="Helical" evidence="16">
    <location>
        <begin position="387"/>
        <end position="408"/>
    </location>
</feature>
<keyword evidence="8" id="KW-0256">Endoplasmic reticulum</keyword>
<gene>
    <name evidence="20" type="ORF">KQX54_005813</name>
</gene>
<dbReference type="PANTHER" id="PTHR12147">
    <property type="entry name" value="METALLOPEPTIDASE M28 FAMILY MEMBER"/>
    <property type="match status" value="1"/>
</dbReference>
<evidence type="ECO:0000256" key="5">
    <source>
        <dbReference type="ARBA" id="ARBA00022692"/>
    </source>
</evidence>
<protein>
    <recommendedName>
        <fullName evidence="14">FXNA-like protease</fullName>
    </recommendedName>
</protein>
<keyword evidence="6" id="KW-0479">Metal-binding</keyword>
<keyword evidence="13" id="KW-0325">Glycoprotein</keyword>
<keyword evidence="21" id="KW-1185">Reference proteome</keyword>
<keyword evidence="5 16" id="KW-0812">Transmembrane</keyword>
<dbReference type="CDD" id="cd03875">
    <property type="entry name" value="M28_Fxna_like"/>
    <property type="match status" value="1"/>
</dbReference>
<evidence type="ECO:0000256" key="3">
    <source>
        <dbReference type="ARBA" id="ARBA00010918"/>
    </source>
</evidence>
<proteinExistence type="inferred from homology"/>
<evidence type="ECO:0000256" key="16">
    <source>
        <dbReference type="SAM" id="Phobius"/>
    </source>
</evidence>
<feature type="transmembrane region" description="Helical" evidence="16">
    <location>
        <begin position="40"/>
        <end position="58"/>
    </location>
</feature>
<evidence type="ECO:0000259" key="19">
    <source>
        <dbReference type="Pfam" id="PF22249"/>
    </source>
</evidence>
<evidence type="ECO:0000313" key="20">
    <source>
        <dbReference type="EMBL" id="KAH0553913.1"/>
    </source>
</evidence>
<dbReference type="GO" id="GO:0005789">
    <property type="term" value="C:endoplasmic reticulum membrane"/>
    <property type="evidence" value="ECO:0007669"/>
    <property type="project" value="UniProtKB-SubCell"/>
</dbReference>
<dbReference type="Gene3D" id="3.40.630.10">
    <property type="entry name" value="Zn peptidases"/>
    <property type="match status" value="1"/>
</dbReference>
<dbReference type="FunFam" id="3.40.630.10:FF:000008">
    <property type="entry name" value="Endoplasmic reticulum metallopeptidase 1"/>
    <property type="match status" value="1"/>
</dbReference>
<feature type="transmembrane region" description="Helical" evidence="16">
    <location>
        <begin position="631"/>
        <end position="650"/>
    </location>
</feature>
<name>A0AAV7IJU0_COTGL</name>
<evidence type="ECO:0000256" key="6">
    <source>
        <dbReference type="ARBA" id="ARBA00022723"/>
    </source>
</evidence>
<feature type="transmembrane region" description="Helical" evidence="16">
    <location>
        <begin position="505"/>
        <end position="533"/>
    </location>
</feature>
<evidence type="ECO:0000256" key="7">
    <source>
        <dbReference type="ARBA" id="ARBA00022801"/>
    </source>
</evidence>
<dbReference type="InterPro" id="IPR007484">
    <property type="entry name" value="Peptidase_M28"/>
</dbReference>
<dbReference type="SUPFAM" id="SSF53187">
    <property type="entry name" value="Zn-dependent exopeptidases"/>
    <property type="match status" value="1"/>
</dbReference>
<dbReference type="GO" id="GO:0006508">
    <property type="term" value="P:proteolysis"/>
    <property type="evidence" value="ECO:0007669"/>
    <property type="project" value="UniProtKB-KW"/>
</dbReference>
<organism evidence="20 21">
    <name type="scientific">Cotesia glomerata</name>
    <name type="common">Lepidopteran parasitic wasp</name>
    <name type="synonym">Apanteles glomeratus</name>
    <dbReference type="NCBI Taxonomy" id="32391"/>
    <lineage>
        <taxon>Eukaryota</taxon>
        <taxon>Metazoa</taxon>
        <taxon>Ecdysozoa</taxon>
        <taxon>Arthropoda</taxon>
        <taxon>Hexapoda</taxon>
        <taxon>Insecta</taxon>
        <taxon>Pterygota</taxon>
        <taxon>Neoptera</taxon>
        <taxon>Endopterygota</taxon>
        <taxon>Hymenoptera</taxon>
        <taxon>Apocrita</taxon>
        <taxon>Ichneumonoidea</taxon>
        <taxon>Braconidae</taxon>
        <taxon>Microgastrinae</taxon>
        <taxon>Cotesia</taxon>
    </lineage>
</organism>
<keyword evidence="12 16" id="KW-0472">Membrane</keyword>
<keyword evidence="4" id="KW-0645">Protease</keyword>
<feature type="transmembrane region" description="Helical" evidence="16">
    <location>
        <begin position="462"/>
        <end position="485"/>
    </location>
</feature>
<dbReference type="InterPro" id="IPR045175">
    <property type="entry name" value="M28_fam"/>
</dbReference>
<comment type="cofactor">
    <cofactor evidence="1">
        <name>Zn(2+)</name>
        <dbReference type="ChEBI" id="CHEBI:29105"/>
    </cofactor>
</comment>
<comment type="caution">
    <text evidence="20">The sequence shown here is derived from an EMBL/GenBank/DDBJ whole genome shotgun (WGS) entry which is preliminary data.</text>
</comment>
<evidence type="ECO:0000256" key="14">
    <source>
        <dbReference type="ARBA" id="ARBA00078796"/>
    </source>
</evidence>
<dbReference type="EMBL" id="JAHXZJ010001119">
    <property type="protein sequence ID" value="KAH0553913.1"/>
    <property type="molecule type" value="Genomic_DNA"/>
</dbReference>
<dbReference type="InterPro" id="IPR053974">
    <property type="entry name" value="ERMP1_1-A_TM"/>
</dbReference>
<evidence type="ECO:0000256" key="10">
    <source>
        <dbReference type="ARBA" id="ARBA00022989"/>
    </source>
</evidence>
<sequence>MQKDGVRYRPQRSGRPVEEGYTNLPSSIKKKTSPPNGTQHLLFALTFFLSISLTVIVMDKHLPEGKLIKNEHKYPGKFIAERARNHVVNLTSLGPRVAGSYANEVRAVNYLTAVINDTIKQANDNHRIVVDVTKHSGAFPLTFLDGMTSVYKNVQNVIVKLGPRRDPEHSLLLNCHFDSFAESPGGSDDSAGCAVMLEILRVLATSSRYLRHNIIFLFNGAEENLLQASHGFITQHPWAKEIKAFINIEACGAGGRELLFQAGPENPWIIEVYSKVVPYPYASSLAQEIFQSGIVPGDTDYRIFRDFGKVSGVDFAWTTNGYVYHTKFDTVEQIPLGALQRTGDNILALTQGIATGNYLGNPLMQDNDGSLMFFDFLGAFVIRWPHFISTIINITSIFIGAYSIYLNMKVARQELKTSTYLKQILICVSIICASWIISMMSVTFIALILTKLEKVMSWYARPAWLFFLYVCPTLAVSMLCFLYAANRQKQVVNTPWTLYQLYNDAYSVIWMSVLLACILLEIRSGFIPWHWVIFPAFGNIIRHSLFEKWREWKWLCYQVGILSLPYMQSFYLAIGALYLFIPIMGRVGAGTNSEVIMANMLSILFCLLLSFTMPMVILIKNAGRIISVMTGLFYLSVAVLILTPLGFPYSGDVSSPAPQRFMIAHTQRQYYDVDGMLKYSGTGYWLVDLDMNSPHSVQSMVPEIGAVLPTNLDCEEQLFCGLPYLVPVRRFLWKTSWIPGPAPAIKIPTQLELLSKVTMKQTVTFTFNITGPDHIGIILSPYKGVHLKQWNVVGGDPLACPSWNDREVYFIYYACSSDCVPYNFSVVLKVPENQEPILTIALAGHFLHGENQKSPKFEKFLKQFPSWTVITPWTASYTSWEF</sequence>
<feature type="domain" description="Peptidase M28" evidence="17">
    <location>
        <begin position="156"/>
        <end position="349"/>
    </location>
</feature>
<dbReference type="InterPro" id="IPR053973">
    <property type="entry name" value="ERMP1-like_C"/>
</dbReference>
<keyword evidence="10 16" id="KW-1133">Transmembrane helix</keyword>
<evidence type="ECO:0000256" key="8">
    <source>
        <dbReference type="ARBA" id="ARBA00022824"/>
    </source>
</evidence>
<evidence type="ECO:0000256" key="4">
    <source>
        <dbReference type="ARBA" id="ARBA00022670"/>
    </source>
</evidence>
<accession>A0AAV7IJU0</accession>